<dbReference type="AlphaFoldDB" id="A0A3P6GEJ9"/>
<organism evidence="1">
    <name type="scientific">Brassica oleracea</name>
    <name type="common">Wild cabbage</name>
    <dbReference type="NCBI Taxonomy" id="3712"/>
    <lineage>
        <taxon>Eukaryota</taxon>
        <taxon>Viridiplantae</taxon>
        <taxon>Streptophyta</taxon>
        <taxon>Embryophyta</taxon>
        <taxon>Tracheophyta</taxon>
        <taxon>Spermatophyta</taxon>
        <taxon>Magnoliopsida</taxon>
        <taxon>eudicotyledons</taxon>
        <taxon>Gunneridae</taxon>
        <taxon>Pentapetalae</taxon>
        <taxon>rosids</taxon>
        <taxon>malvids</taxon>
        <taxon>Brassicales</taxon>
        <taxon>Brassicaceae</taxon>
        <taxon>Brassiceae</taxon>
        <taxon>Brassica</taxon>
    </lineage>
</organism>
<gene>
    <name evidence="1" type="ORF">BOLC8T51520H</name>
</gene>
<sequence length="87" mass="10337">MRLCGNWSSVFRNDSCHHDLRVPRLLVSFEPWWSHDGYASALGFHGTLGRIRFFSSLQNVARNRVEENRSENRFHVPRDRLCRILRP</sequence>
<evidence type="ECO:0000313" key="1">
    <source>
        <dbReference type="EMBL" id="VDD58291.1"/>
    </source>
</evidence>
<proteinExistence type="predicted"/>
<name>A0A3P6GEJ9_BRAOL</name>
<reference evidence="1" key="1">
    <citation type="submission" date="2018-11" db="EMBL/GenBank/DDBJ databases">
        <authorList>
            <consortium name="Genoscope - CEA"/>
            <person name="William W."/>
        </authorList>
    </citation>
    <scope>NUCLEOTIDE SEQUENCE</scope>
</reference>
<dbReference type="EMBL" id="LR031879">
    <property type="protein sequence ID" value="VDD58291.1"/>
    <property type="molecule type" value="Genomic_DNA"/>
</dbReference>
<protein>
    <submittedName>
        <fullName evidence="1">Uncharacterized protein</fullName>
    </submittedName>
</protein>
<accession>A0A3P6GEJ9</accession>